<protein>
    <submittedName>
        <fullName evidence="1">Uncharacterized protein</fullName>
    </submittedName>
</protein>
<dbReference type="EnsemblPlants" id="MELO3C029302.2.1">
    <property type="protein sequence ID" value="MELO3C029302.2.1"/>
    <property type="gene ID" value="MELO3C029302.2"/>
</dbReference>
<accession>A0A9I9E6A0</accession>
<sequence length="142" mass="16317">MLKRPEVVSKDNLHSYNCSRQGNTRTMKCQIRVLNSKSGCYATVIHYPTNIRGIILLRHGSNSLGHNVRDISHKHEGIGWQLGYFSELARFLDCLLQFQLSFKLELNRFYPWPLTMVFRPNASAHFLPSNKVESIPSIESPT</sequence>
<name>A0A9I9E6A0_CUCME</name>
<dbReference type="AlphaFoldDB" id="A0A9I9E6A0"/>
<proteinExistence type="predicted"/>
<evidence type="ECO:0000313" key="1">
    <source>
        <dbReference type="EnsemblPlants" id="MELO3C029302.2.1"/>
    </source>
</evidence>
<reference evidence="1" key="1">
    <citation type="submission" date="2023-03" db="UniProtKB">
        <authorList>
            <consortium name="EnsemblPlants"/>
        </authorList>
    </citation>
    <scope>IDENTIFICATION</scope>
</reference>
<dbReference type="Gramene" id="MELO3C029302.2.1">
    <property type="protein sequence ID" value="MELO3C029302.2.1"/>
    <property type="gene ID" value="MELO3C029302.2"/>
</dbReference>
<organism evidence="1">
    <name type="scientific">Cucumis melo</name>
    <name type="common">Muskmelon</name>
    <dbReference type="NCBI Taxonomy" id="3656"/>
    <lineage>
        <taxon>Eukaryota</taxon>
        <taxon>Viridiplantae</taxon>
        <taxon>Streptophyta</taxon>
        <taxon>Embryophyta</taxon>
        <taxon>Tracheophyta</taxon>
        <taxon>Spermatophyta</taxon>
        <taxon>Magnoliopsida</taxon>
        <taxon>eudicotyledons</taxon>
        <taxon>Gunneridae</taxon>
        <taxon>Pentapetalae</taxon>
        <taxon>rosids</taxon>
        <taxon>fabids</taxon>
        <taxon>Cucurbitales</taxon>
        <taxon>Cucurbitaceae</taxon>
        <taxon>Benincaseae</taxon>
        <taxon>Cucumis</taxon>
    </lineage>
</organism>